<dbReference type="InterPro" id="IPR011990">
    <property type="entry name" value="TPR-like_helical_dom_sf"/>
</dbReference>
<organism evidence="4 5">
    <name type="scientific">Candidatus Enterousia intestinigallinarum</name>
    <dbReference type="NCBI Taxonomy" id="2840790"/>
    <lineage>
        <taxon>Bacteria</taxon>
        <taxon>Pseudomonadati</taxon>
        <taxon>Pseudomonadota</taxon>
        <taxon>Alphaproteobacteria</taxon>
        <taxon>Candidatus Enterousia</taxon>
    </lineage>
</organism>
<gene>
    <name evidence="4" type="ORF">IAD02_02670</name>
</gene>
<keyword evidence="2" id="KW-0472">Membrane</keyword>
<feature type="transmembrane region" description="Helical" evidence="2">
    <location>
        <begin position="7"/>
        <end position="26"/>
    </location>
</feature>
<keyword evidence="2" id="KW-1133">Transmembrane helix</keyword>
<keyword evidence="2" id="KW-0812">Transmembrane</keyword>
<name>A0A9D1JWU3_9PROT</name>
<keyword evidence="1" id="KW-0802">TPR repeat</keyword>
<reference evidence="4" key="1">
    <citation type="submission" date="2020-10" db="EMBL/GenBank/DDBJ databases">
        <authorList>
            <person name="Gilroy R."/>
        </authorList>
    </citation>
    <scope>NUCLEOTIDE SEQUENCE</scope>
    <source>
        <strain evidence="4">ChiGjej3B3-5194</strain>
    </source>
</reference>
<dbReference type="Pfam" id="PF09976">
    <property type="entry name" value="TPR_21"/>
    <property type="match status" value="1"/>
</dbReference>
<dbReference type="SUPFAM" id="SSF48452">
    <property type="entry name" value="TPR-like"/>
    <property type="match status" value="1"/>
</dbReference>
<dbReference type="InterPro" id="IPR018704">
    <property type="entry name" value="SecYEG/CpoB_TPR"/>
</dbReference>
<dbReference type="InterPro" id="IPR019734">
    <property type="entry name" value="TPR_rpt"/>
</dbReference>
<reference evidence="4" key="2">
    <citation type="journal article" date="2021" name="PeerJ">
        <title>Extensive microbial diversity within the chicken gut microbiome revealed by metagenomics and culture.</title>
        <authorList>
            <person name="Gilroy R."/>
            <person name="Ravi A."/>
            <person name="Getino M."/>
            <person name="Pursley I."/>
            <person name="Horton D.L."/>
            <person name="Alikhan N.F."/>
            <person name="Baker D."/>
            <person name="Gharbi K."/>
            <person name="Hall N."/>
            <person name="Watson M."/>
            <person name="Adriaenssens E.M."/>
            <person name="Foster-Nyarko E."/>
            <person name="Jarju S."/>
            <person name="Secka A."/>
            <person name="Antonio M."/>
            <person name="Oren A."/>
            <person name="Chaudhuri R.R."/>
            <person name="La Ragione R."/>
            <person name="Hildebrand F."/>
            <person name="Pallen M.J."/>
        </authorList>
    </citation>
    <scope>NUCLEOTIDE SEQUENCE</scope>
    <source>
        <strain evidence="4">ChiGjej3B3-5194</strain>
    </source>
</reference>
<evidence type="ECO:0000256" key="2">
    <source>
        <dbReference type="SAM" id="Phobius"/>
    </source>
</evidence>
<evidence type="ECO:0000313" key="5">
    <source>
        <dbReference type="Proteomes" id="UP000886742"/>
    </source>
</evidence>
<feature type="domain" description="Ancillary SecYEG translocon subunit/Cell division coordinator CpoB TPR" evidence="3">
    <location>
        <begin position="444"/>
        <end position="536"/>
    </location>
</feature>
<evidence type="ECO:0000259" key="3">
    <source>
        <dbReference type="Pfam" id="PF09976"/>
    </source>
</evidence>
<accession>A0A9D1JWU3</accession>
<evidence type="ECO:0000313" key="4">
    <source>
        <dbReference type="EMBL" id="HIS70870.1"/>
    </source>
</evidence>
<dbReference type="AlphaFoldDB" id="A0A9D1JWU3"/>
<comment type="caution">
    <text evidence="4">The sequence shown here is derived from an EMBL/GenBank/DDBJ whole genome shotgun (WGS) entry which is preliminary data.</text>
</comment>
<evidence type="ECO:0000256" key="1">
    <source>
        <dbReference type="PROSITE-ProRule" id="PRU00339"/>
    </source>
</evidence>
<protein>
    <submittedName>
        <fullName evidence="4">Tetratricopeptide repeat protein</fullName>
    </submittedName>
</protein>
<sequence>MKKAETLFIGVALVAVIAVAGGAWWYHDRTGDTSENYIYPTTQYGAFLAAQHAVYVNDFESASKYSAQLTDVDYSIVQSTKFLSEFLSGHMPDGAIILEEEKNAASRLIYDAYLVQNDDWDALYARHKKDESALAAPLRIWASVATDRAKDALKFIKTLPTNEAWQNFVTGQIYAETGKIEQAADAFAKVRIDFMNINDYLYVMSFYHNNNLMDAAHKLHDEFTARPGGMYMLDYNKIPDWSMFSGYKNALAFSLVQTVSHTQIMMYSDLAILLLRFAQITGPDFGQNSDAINYYLGQFFYNNVGDYERYFDKIATDSPFYLFAVLRQAERSGDVEVLRDAIAENPLFVPAINKLIAYNVQNGKRRAALRVVNMALDDENLNDVGRAFFLKSRAHIYYMFGDLDAAQADLHDASQTLPLDGEILALQAKIWASQGREIENAYDYAMTLVKQDPTDIMAWDTLARVITVREGIEPALDVLVRVGEVSASYSALFEQLGDLYVAAGDKKLARDAYQRAIDLSDDGQVIVPQIKKKLREIK</sequence>
<proteinExistence type="predicted"/>
<dbReference type="EMBL" id="DVJI01000011">
    <property type="protein sequence ID" value="HIS70870.1"/>
    <property type="molecule type" value="Genomic_DNA"/>
</dbReference>
<feature type="repeat" description="TPR" evidence="1">
    <location>
        <begin position="490"/>
        <end position="523"/>
    </location>
</feature>
<dbReference type="PROSITE" id="PS50005">
    <property type="entry name" value="TPR"/>
    <property type="match status" value="1"/>
</dbReference>
<dbReference type="Gene3D" id="1.25.40.10">
    <property type="entry name" value="Tetratricopeptide repeat domain"/>
    <property type="match status" value="1"/>
</dbReference>
<dbReference type="Proteomes" id="UP000886742">
    <property type="component" value="Unassembled WGS sequence"/>
</dbReference>